<sequence length="278" mass="29416">MPEPSPERGAAGAAGTDHVERALLAAHDLIESAVARHRQDQARQSWVRAGPGRPSAAEAADRLIAGAERTVAVVLSGDPEQEDAVCAALARPPRPGREGVAVRLLCLPDALTGPRIPALARTDPRCEARTADGALPEALLVDGRIGYVRPEMRPEMRPEPGPGLGPEPGPERAAPPVSLVEDVATVQALDLMFAGAWGNAAALVEPPRPPGRLCADTALRILECLRAGVTDEVASRDLKVSLRTYRRYVAEIMRELGAHSRFQAGVRAVEAGLLPSRP</sequence>
<dbReference type="InterPro" id="IPR000792">
    <property type="entry name" value="Tscrpt_reg_LuxR_C"/>
</dbReference>
<comment type="caution">
    <text evidence="3">The sequence shown here is derived from an EMBL/GenBank/DDBJ whole genome shotgun (WGS) entry which is preliminary data.</text>
</comment>
<organism evidence="3 4">
    <name type="scientific">Streptomyces milbemycinicus</name>
    <dbReference type="NCBI Taxonomy" id="476552"/>
    <lineage>
        <taxon>Bacteria</taxon>
        <taxon>Bacillati</taxon>
        <taxon>Actinomycetota</taxon>
        <taxon>Actinomycetes</taxon>
        <taxon>Kitasatosporales</taxon>
        <taxon>Streptomycetaceae</taxon>
        <taxon>Streptomyces</taxon>
    </lineage>
</organism>
<evidence type="ECO:0000313" key="4">
    <source>
        <dbReference type="Proteomes" id="UP001620295"/>
    </source>
</evidence>
<dbReference type="Proteomes" id="UP001620295">
    <property type="component" value="Unassembled WGS sequence"/>
</dbReference>
<evidence type="ECO:0000259" key="2">
    <source>
        <dbReference type="SMART" id="SM00421"/>
    </source>
</evidence>
<dbReference type="InterPro" id="IPR036388">
    <property type="entry name" value="WH-like_DNA-bd_sf"/>
</dbReference>
<feature type="region of interest" description="Disordered" evidence="1">
    <location>
        <begin position="35"/>
        <end position="54"/>
    </location>
</feature>
<dbReference type="SMART" id="SM00421">
    <property type="entry name" value="HTH_LUXR"/>
    <property type="match status" value="1"/>
</dbReference>
<dbReference type="Gene3D" id="1.10.10.10">
    <property type="entry name" value="Winged helix-like DNA-binding domain superfamily/Winged helix DNA-binding domain"/>
    <property type="match status" value="1"/>
</dbReference>
<name>A0ABW8LZ62_9ACTN</name>
<dbReference type="SUPFAM" id="SSF46894">
    <property type="entry name" value="C-terminal effector domain of the bipartite response regulators"/>
    <property type="match status" value="1"/>
</dbReference>
<proteinExistence type="predicted"/>
<feature type="domain" description="HTH luxR-type" evidence="2">
    <location>
        <begin position="211"/>
        <end position="268"/>
    </location>
</feature>
<reference evidence="3 4" key="1">
    <citation type="submission" date="2024-11" db="EMBL/GenBank/DDBJ databases">
        <title>The Natural Products Discovery Center: Release of the First 8490 Sequenced Strains for Exploring Actinobacteria Biosynthetic Diversity.</title>
        <authorList>
            <person name="Kalkreuter E."/>
            <person name="Kautsar S.A."/>
            <person name="Yang D."/>
            <person name="Bader C.D."/>
            <person name="Teijaro C.N."/>
            <person name="Fluegel L."/>
            <person name="Davis C.M."/>
            <person name="Simpson J.R."/>
            <person name="Lauterbach L."/>
            <person name="Steele A.D."/>
            <person name="Gui C."/>
            <person name="Meng S."/>
            <person name="Li G."/>
            <person name="Viehrig K."/>
            <person name="Ye F."/>
            <person name="Su P."/>
            <person name="Kiefer A.F."/>
            <person name="Nichols A."/>
            <person name="Cepeda A.J."/>
            <person name="Yan W."/>
            <person name="Fan B."/>
            <person name="Jiang Y."/>
            <person name="Adhikari A."/>
            <person name="Zheng C.-J."/>
            <person name="Schuster L."/>
            <person name="Cowan T.M."/>
            <person name="Smanski M.J."/>
            <person name="Chevrette M.G."/>
            <person name="De Carvalho L.P.S."/>
            <person name="Shen B."/>
        </authorList>
    </citation>
    <scope>NUCLEOTIDE SEQUENCE [LARGE SCALE GENOMIC DNA]</scope>
    <source>
        <strain evidence="3 4">NPDC020863</strain>
    </source>
</reference>
<keyword evidence="4" id="KW-1185">Reference proteome</keyword>
<gene>
    <name evidence="3" type="ORF">ACI2L5_40765</name>
</gene>
<accession>A0ABW8LZ62</accession>
<feature type="compositionally biased region" description="Pro residues" evidence="1">
    <location>
        <begin position="159"/>
        <end position="168"/>
    </location>
</feature>
<dbReference type="InterPro" id="IPR016032">
    <property type="entry name" value="Sig_transdc_resp-reg_C-effctor"/>
</dbReference>
<dbReference type="EMBL" id="JBJDQH010000016">
    <property type="protein sequence ID" value="MFK4271212.1"/>
    <property type="molecule type" value="Genomic_DNA"/>
</dbReference>
<evidence type="ECO:0000256" key="1">
    <source>
        <dbReference type="SAM" id="MobiDB-lite"/>
    </source>
</evidence>
<feature type="region of interest" description="Disordered" evidence="1">
    <location>
        <begin position="152"/>
        <end position="174"/>
    </location>
</feature>
<evidence type="ECO:0000313" key="3">
    <source>
        <dbReference type="EMBL" id="MFK4271212.1"/>
    </source>
</evidence>
<dbReference type="RefSeq" id="WP_358641212.1">
    <property type="nucleotide sequence ID" value="NZ_JBFAEV010000018.1"/>
</dbReference>
<protein>
    <recommendedName>
        <fullName evidence="2">HTH luxR-type domain-containing protein</fullName>
    </recommendedName>
</protein>